<sequence length="219" mass="24023">MPPVTPATIARLPHYPCSLALRSALRPLLSSNPTAVRNYPIPRSNATSILARSQHNMASFPQPNADRPKHEMAYFPDMTTSLPSRSGKFRRVLWTGLYSQLVLMTIPVNGEIGDEKHTVDQALTFTSGVGRATIAGKDQEVKAGDLMIVPAGTQHQFINTGPNPLVLYTLYSPAEHAARTVHDDKAQGDREDDEGIDVPPAWSRRSKADNEKDGYVKVP</sequence>
<dbReference type="InterPro" id="IPR013096">
    <property type="entry name" value="Cupin_2"/>
</dbReference>
<evidence type="ECO:0000256" key="1">
    <source>
        <dbReference type="SAM" id="MobiDB-lite"/>
    </source>
</evidence>
<dbReference type="SUPFAM" id="SSF51182">
    <property type="entry name" value="RmlC-like cupins"/>
    <property type="match status" value="1"/>
</dbReference>
<dbReference type="InterPro" id="IPR052538">
    <property type="entry name" value="Flavonoid_dioxygenase-like"/>
</dbReference>
<comment type="caution">
    <text evidence="3">The sequence shown here is derived from an EMBL/GenBank/DDBJ whole genome shotgun (WGS) entry which is preliminary data.</text>
</comment>
<dbReference type="InterPro" id="IPR011051">
    <property type="entry name" value="RmlC_Cupin_sf"/>
</dbReference>
<accession>A0A2B7Y1J8</accession>
<dbReference type="CDD" id="cd02223">
    <property type="entry name" value="cupin_Bh2720-like"/>
    <property type="match status" value="1"/>
</dbReference>
<dbReference type="PANTHER" id="PTHR43346:SF1">
    <property type="entry name" value="QUERCETIN 2,3-DIOXYGENASE-RELATED"/>
    <property type="match status" value="1"/>
</dbReference>
<dbReference type="AlphaFoldDB" id="A0A2B7Y1J8"/>
<evidence type="ECO:0000313" key="4">
    <source>
        <dbReference type="Proteomes" id="UP000223968"/>
    </source>
</evidence>
<dbReference type="Gene3D" id="2.60.120.10">
    <property type="entry name" value="Jelly Rolls"/>
    <property type="match status" value="1"/>
</dbReference>
<dbReference type="Proteomes" id="UP000223968">
    <property type="component" value="Unassembled WGS sequence"/>
</dbReference>
<proteinExistence type="predicted"/>
<feature type="compositionally biased region" description="Basic and acidic residues" evidence="1">
    <location>
        <begin position="206"/>
        <end position="219"/>
    </location>
</feature>
<reference evidence="3 4" key="1">
    <citation type="submission" date="2017-10" db="EMBL/GenBank/DDBJ databases">
        <title>Comparative genomics in systemic dimorphic fungi from Ajellomycetaceae.</title>
        <authorList>
            <person name="Munoz J.F."/>
            <person name="Mcewen J.G."/>
            <person name="Clay O.K."/>
            <person name="Cuomo C.A."/>
        </authorList>
    </citation>
    <scope>NUCLEOTIDE SEQUENCE [LARGE SCALE GENOMIC DNA]</scope>
    <source>
        <strain evidence="3 4">UAMH5409</strain>
    </source>
</reference>
<keyword evidence="4" id="KW-1185">Reference proteome</keyword>
<evidence type="ECO:0000259" key="2">
    <source>
        <dbReference type="Pfam" id="PF07883"/>
    </source>
</evidence>
<feature type="domain" description="Cupin type-2" evidence="2">
    <location>
        <begin position="103"/>
        <end position="170"/>
    </location>
</feature>
<feature type="compositionally biased region" description="Basic and acidic residues" evidence="1">
    <location>
        <begin position="180"/>
        <end position="189"/>
    </location>
</feature>
<dbReference type="InterPro" id="IPR014710">
    <property type="entry name" value="RmlC-like_jellyroll"/>
</dbReference>
<feature type="region of interest" description="Disordered" evidence="1">
    <location>
        <begin position="180"/>
        <end position="219"/>
    </location>
</feature>
<evidence type="ECO:0000313" key="3">
    <source>
        <dbReference type="EMBL" id="PGH15029.1"/>
    </source>
</evidence>
<dbReference type="EMBL" id="PDNB01000029">
    <property type="protein sequence ID" value="PGH15029.1"/>
    <property type="molecule type" value="Genomic_DNA"/>
</dbReference>
<dbReference type="OrthoDB" id="1161823at2759"/>
<name>A0A2B7Y1J8_9EURO</name>
<dbReference type="Pfam" id="PF07883">
    <property type="entry name" value="Cupin_2"/>
    <property type="match status" value="1"/>
</dbReference>
<dbReference type="PANTHER" id="PTHR43346">
    <property type="entry name" value="LIGAND BINDING DOMAIN PROTEIN, PUTATIVE (AFU_ORTHOLOGUE AFUA_6G14370)-RELATED"/>
    <property type="match status" value="1"/>
</dbReference>
<organism evidence="3 4">
    <name type="scientific">Helicocarpus griseus UAMH5409</name>
    <dbReference type="NCBI Taxonomy" id="1447875"/>
    <lineage>
        <taxon>Eukaryota</taxon>
        <taxon>Fungi</taxon>
        <taxon>Dikarya</taxon>
        <taxon>Ascomycota</taxon>
        <taxon>Pezizomycotina</taxon>
        <taxon>Eurotiomycetes</taxon>
        <taxon>Eurotiomycetidae</taxon>
        <taxon>Onygenales</taxon>
        <taxon>Ajellomycetaceae</taxon>
        <taxon>Helicocarpus</taxon>
    </lineage>
</organism>
<protein>
    <recommendedName>
        <fullName evidence="2">Cupin type-2 domain-containing protein</fullName>
    </recommendedName>
</protein>
<gene>
    <name evidence="3" type="ORF">AJ79_02711</name>
</gene>